<dbReference type="CDD" id="cd19670">
    <property type="entry name" value="UBR-box_UBR1_2_3"/>
    <property type="match status" value="1"/>
</dbReference>
<comment type="function">
    <text evidence="9">Ubiquitin ligase protein which is a component of the N-end rule pathway. Recognizes and binds to proteins bearing specific N-terminal residues that are destabilizing according to the N-end rule, leading to their ubiquitination and subsequent degradation.</text>
</comment>
<evidence type="ECO:0000259" key="10">
    <source>
        <dbReference type="PROSITE" id="PS51157"/>
    </source>
</evidence>
<dbReference type="SUPFAM" id="SSF46785">
    <property type="entry name" value="Winged helix' DNA-binding domain"/>
    <property type="match status" value="1"/>
</dbReference>
<evidence type="ECO:0000256" key="5">
    <source>
        <dbReference type="ARBA" id="ARBA00022786"/>
    </source>
</evidence>
<keyword evidence="12" id="KW-1185">Reference proteome</keyword>
<dbReference type="GO" id="GO:0000209">
    <property type="term" value="P:protein polyubiquitination"/>
    <property type="evidence" value="ECO:0007669"/>
    <property type="project" value="EnsemblFungi"/>
</dbReference>
<dbReference type="InterPro" id="IPR036390">
    <property type="entry name" value="WH_DNA-bd_sf"/>
</dbReference>
<keyword evidence="2 9" id="KW-0808">Transferase</keyword>
<keyword evidence="5 9" id="KW-0833">Ubl conjugation pathway</keyword>
<dbReference type="Pfam" id="PF18995">
    <property type="entry name" value="PRT6_C"/>
    <property type="match status" value="1"/>
</dbReference>
<dbReference type="STRING" id="1266660.A0A1G4J7G4"/>
<dbReference type="Pfam" id="PF02207">
    <property type="entry name" value="zf-UBR"/>
    <property type="match status" value="1"/>
</dbReference>
<dbReference type="Pfam" id="PF22960">
    <property type="entry name" value="WHD_UBR1"/>
    <property type="match status" value="1"/>
</dbReference>
<dbReference type="GO" id="GO:0005737">
    <property type="term" value="C:cytoplasm"/>
    <property type="evidence" value="ECO:0007669"/>
    <property type="project" value="TreeGrafter"/>
</dbReference>
<reference evidence="11 12" key="1">
    <citation type="submission" date="2016-03" db="EMBL/GenBank/DDBJ databases">
        <authorList>
            <person name="Devillers H."/>
        </authorList>
    </citation>
    <scope>NUCLEOTIDE SEQUENCE [LARGE SCALE GENOMIC DNA]</scope>
    <source>
        <strain evidence="11">CBS 10888</strain>
    </source>
</reference>
<feature type="zinc finger region" description="UBR-type" evidence="8">
    <location>
        <begin position="91"/>
        <end position="171"/>
    </location>
</feature>
<dbReference type="GO" id="GO:0008270">
    <property type="term" value="F:zinc ion binding"/>
    <property type="evidence" value="ECO:0007669"/>
    <property type="project" value="UniProtKB-UniRule"/>
</dbReference>
<keyword evidence="6 9" id="KW-0862">Zinc</keyword>
<dbReference type="OrthoDB" id="26387at2759"/>
<keyword evidence="4 9" id="KW-0863">Zinc-finger</keyword>
<protein>
    <recommendedName>
        <fullName evidence="9">E3 ubiquitin-protein ligase</fullName>
        <ecNumber evidence="9">2.3.2.27</ecNumber>
    </recommendedName>
</protein>
<evidence type="ECO:0000256" key="1">
    <source>
        <dbReference type="ARBA" id="ARBA00000900"/>
    </source>
</evidence>
<evidence type="ECO:0000256" key="9">
    <source>
        <dbReference type="RuleBase" id="RU366018"/>
    </source>
</evidence>
<keyword evidence="3 9" id="KW-0479">Metal-binding</keyword>
<dbReference type="PANTHER" id="PTHR21497">
    <property type="entry name" value="UBIQUITIN LIGASE E3 ALPHA-RELATED"/>
    <property type="match status" value="1"/>
</dbReference>
<dbReference type="GO" id="GO:0034620">
    <property type="term" value="P:cellular response to unfolded protein"/>
    <property type="evidence" value="ECO:0007669"/>
    <property type="project" value="EnsemblFungi"/>
</dbReference>
<dbReference type="GO" id="GO:0071629">
    <property type="term" value="P:cytoplasm protein quality control by the ubiquitin-proteasome system"/>
    <property type="evidence" value="ECO:0007669"/>
    <property type="project" value="EnsemblFungi"/>
</dbReference>
<sequence>MAREERPVREFLVSLPRLANESYHEVISYVLWQTLDECVTQGIEKVDWLNKRRLFDSLNWKRGVFQSLQLPSNWRDGFFSSNGESHTHEKSSCGRISKPTETVFYCFDCTRNPLYEICDRCFDPQHHMGHRYTSRVVVRPEGRICHCGDGSVFISSENGDIGAFKCRNSANNGSFRVDFEQERDTNLVCLFEQILDYILDATALFKEQSDDIARTFMAHDNGTAENCSDQYVLQLCGNECSLHIKDLSSKISSVFHRPPEFGVMMTDMLHRGEPSVTILRSSNFSKLDEIREIFAAQNVIVQVKKTSDVFKECLVDELTNWIYKFCTVNTSLCGKLSLRVAICGIWQSGLLSNGNTTGLLCPFTPKIALLGGFVVPFEQRQNFPWAQPWTFPQKSDTVHDPQMLQIMQVYDRNLQATYPSGQSTVFGSLQGSRLQHLLVQGTSVIPMMWKFRLPKIVSSIFSIIDDSRNCIAAQYIDIYPNLLYDTVASDSAGYKLSLMSCLSQLVFQIPTIANMIVTSGFIERITQVAFTLMSFSVEDLAECPPVPLFRDLKLPSDTIKNKRSVICFKDIYLVMSTNTVPELLLSNQHILWCMIKCFCAFNNVLPLSRETSEHIEYENFDFSSYYFYFSSILVMVDGFTRNICQLQDPSLRVRVVHRFLRVCLSKELEFLKTFKQVDFSQKPPRINLKANFGFSLIHEAICDTTADIISFQVGSSCQNFFNPMSYFFKFVTQWSHCGRYAPLSYSIKNFFKLEEIFADKRQILWMCESSLSTLVLIAQINAGFWVRNGSPIQHQARMYTRYSMREFTYFSDLYMLQMAMSIADPNEFMVTYISRWGLKNWAQGTPIGDYPESEITISMVDQCLLLLIQLLSETRSLTMKSSIEGFEKTIQTELVHALCFKNSTYSELLSIIPEHVTKHPAFDLYLHDMASFSPPNKLMDAGIFTLKREYFKLVDPYFIGFISSKRYEAEKLVRESMAAEMTNSFARTFVPAADVSNLLGETFFENLYQIAGTDIFGHFIKNTLIHVNNSHHDSLLGKVTHIIHLCIVNNAFEFGPVFWKEYGFSSSEYPHFSSIGSLLYSFLSKDEFLNEHGKIREIFRCCSQKAPYVDMESILEQQTRSQNFDLLKDGDVNSTERKDEEFLKRKMLAKAKRLKIMKHIARQQQKFLANNQSSNEEGSLNNYNNKVDDEHCVIPESTCVFCKMDKDDDMFVYFSYLERNLCGRKITLDKHTRNGPTGGSGVRKEFLIKPVIRTCGHGAHEGCLFNHMKSTRTAHNHITKNVPSSLGFSLAFCPLCSALTNSFLPHIRPNRVTSPGAPLEREDFDGFLFTKTSETCRRAVAVLHRLLYQEAESPLQPPLELLSKIQSDAIKNAEAATRSSKESSLIDKVSKNFLKNQHMITLVLISQMKKFMATLAHPAISGAKLGLNSTHNPLLHPLMSSWDQFIGTYEDVDLLDSITAWLPTRHLYQDIKVEAVLKNFLDKGLHQDFVFISELLRKNAFTDDMKRIFLDKSLLSGFSTSWTLLEADSIVKNMEHYCPSLDLSKINLFTDCASSILYSSMIIRMRKLTALLCADGLVKIPSETDCTNFNDLNNLLTYCGLPPFEKQLRHFSNTLPKLAAEISLTAAMARVCESPHRQSDVLSLCLFEESLLIRLPPLYSELIDAGDDALMQLRFKRGEIAICLFCGDRLHVQHATAIHNYSIGECTDHCLYQCPSKSVYGCFLLVLSNATYLSYGHRGTFFQAPFLNKFGETDEDYRTGSPVFLNQERYLHLSQDIVLGNMIPHLVFRLTDNNSDLGGWESI</sequence>
<evidence type="ECO:0000256" key="3">
    <source>
        <dbReference type="ARBA" id="ARBA00022723"/>
    </source>
</evidence>
<comment type="pathway">
    <text evidence="9">Protein modification; protein ubiquitination.</text>
</comment>
<evidence type="ECO:0000313" key="12">
    <source>
        <dbReference type="Proteomes" id="UP000190274"/>
    </source>
</evidence>
<dbReference type="Gene3D" id="2.10.110.30">
    <property type="match status" value="1"/>
</dbReference>
<dbReference type="InterPro" id="IPR055194">
    <property type="entry name" value="UBR1-like_WH"/>
</dbReference>
<dbReference type="GO" id="GO:0000151">
    <property type="term" value="C:ubiquitin ligase complex"/>
    <property type="evidence" value="ECO:0007669"/>
    <property type="project" value="TreeGrafter"/>
</dbReference>
<organism evidence="11 12">
    <name type="scientific">Lachancea dasiensis</name>
    <dbReference type="NCBI Taxonomy" id="1072105"/>
    <lineage>
        <taxon>Eukaryota</taxon>
        <taxon>Fungi</taxon>
        <taxon>Dikarya</taxon>
        <taxon>Ascomycota</taxon>
        <taxon>Saccharomycotina</taxon>
        <taxon>Saccharomycetes</taxon>
        <taxon>Saccharomycetales</taxon>
        <taxon>Saccharomycetaceae</taxon>
        <taxon>Lachancea</taxon>
    </lineage>
</organism>
<gene>
    <name evidence="11" type="ORF">LADA_0D09890G</name>
</gene>
<feature type="domain" description="UBR-type" evidence="10">
    <location>
        <begin position="91"/>
        <end position="171"/>
    </location>
</feature>
<dbReference type="GO" id="GO:1990304">
    <property type="term" value="C:MUB1-RAD6-UBR2 ubiquitin ligase complex"/>
    <property type="evidence" value="ECO:0007669"/>
    <property type="project" value="EnsemblFungi"/>
</dbReference>
<dbReference type="GO" id="GO:0071596">
    <property type="term" value="P:ubiquitin-dependent protein catabolic process via the N-end rule pathway"/>
    <property type="evidence" value="ECO:0007669"/>
    <property type="project" value="UniProtKB-UniRule"/>
</dbReference>
<dbReference type="InterPro" id="IPR044046">
    <property type="entry name" value="E3_ligase_UBR-like_C"/>
</dbReference>
<comment type="catalytic activity">
    <reaction evidence="1 9">
        <text>S-ubiquitinyl-[E2 ubiquitin-conjugating enzyme]-L-cysteine + [acceptor protein]-L-lysine = [E2 ubiquitin-conjugating enzyme]-L-cysteine + N(6)-ubiquitinyl-[acceptor protein]-L-lysine.</text>
        <dbReference type="EC" id="2.3.2.27"/>
    </reaction>
</comment>
<dbReference type="EMBL" id="LT598454">
    <property type="protein sequence ID" value="SCU85811.1"/>
    <property type="molecule type" value="Genomic_DNA"/>
</dbReference>
<accession>A0A1G4J7G4</accession>
<name>A0A1G4J7G4_9SACH</name>
<evidence type="ECO:0000256" key="4">
    <source>
        <dbReference type="ARBA" id="ARBA00022771"/>
    </source>
</evidence>
<evidence type="ECO:0000256" key="2">
    <source>
        <dbReference type="ARBA" id="ARBA00022679"/>
    </source>
</evidence>
<dbReference type="GO" id="GO:1990305">
    <property type="term" value="C:RAD6-UBR2 ubiquitin ligase complex"/>
    <property type="evidence" value="ECO:0007669"/>
    <property type="project" value="EnsemblFungi"/>
</dbReference>
<proteinExistence type="inferred from homology"/>
<dbReference type="SMART" id="SM00396">
    <property type="entry name" value="ZnF_UBR1"/>
    <property type="match status" value="1"/>
</dbReference>
<comment type="similarity">
    <text evidence="7 9">Belongs to the E3 ubiquitin-protein ligase UBR1-like family.</text>
</comment>
<evidence type="ECO:0000256" key="8">
    <source>
        <dbReference type="PROSITE-ProRule" id="PRU00508"/>
    </source>
</evidence>
<dbReference type="UniPathway" id="UPA00143"/>
<dbReference type="InterPro" id="IPR039164">
    <property type="entry name" value="UBR1-like"/>
</dbReference>
<dbReference type="GO" id="GO:0061630">
    <property type="term" value="F:ubiquitin protein ligase activity"/>
    <property type="evidence" value="ECO:0007669"/>
    <property type="project" value="UniProtKB-UniRule"/>
</dbReference>
<evidence type="ECO:0000313" key="11">
    <source>
        <dbReference type="EMBL" id="SCU85811.1"/>
    </source>
</evidence>
<dbReference type="EC" id="2.3.2.27" evidence="9"/>
<evidence type="ECO:0000256" key="7">
    <source>
        <dbReference type="ARBA" id="ARBA00046341"/>
    </source>
</evidence>
<dbReference type="PROSITE" id="PS51157">
    <property type="entry name" value="ZF_UBR"/>
    <property type="match status" value="1"/>
</dbReference>
<dbReference type="InterPro" id="IPR003126">
    <property type="entry name" value="Znf_UBR"/>
</dbReference>
<dbReference type="PANTHER" id="PTHR21497:SF24">
    <property type="entry name" value="E3 UBIQUITIN-PROTEIN LIGASE UBR1"/>
    <property type="match status" value="1"/>
</dbReference>
<dbReference type="Proteomes" id="UP000190274">
    <property type="component" value="Chromosome D"/>
</dbReference>
<evidence type="ECO:0000256" key="6">
    <source>
        <dbReference type="ARBA" id="ARBA00022833"/>
    </source>
</evidence>